<dbReference type="InterPro" id="IPR037396">
    <property type="entry name" value="FMN_HAD"/>
</dbReference>
<keyword evidence="2" id="KW-0349">Heme</keyword>
<comment type="cofactor">
    <cofactor evidence="1">
        <name>FMN</name>
        <dbReference type="ChEBI" id="CHEBI:58210"/>
    </cofactor>
</comment>
<evidence type="ECO:0000256" key="3">
    <source>
        <dbReference type="ARBA" id="ARBA00022723"/>
    </source>
</evidence>
<dbReference type="Pfam" id="PF00173">
    <property type="entry name" value="Cyt-b5"/>
    <property type="match status" value="1"/>
</dbReference>
<evidence type="ECO:0000313" key="9">
    <source>
        <dbReference type="EMBL" id="ODV86926.1"/>
    </source>
</evidence>
<evidence type="ECO:0000259" key="7">
    <source>
        <dbReference type="PROSITE" id="PS50255"/>
    </source>
</evidence>
<feature type="domain" description="FMN hydroxy acid dehydrogenase" evidence="8">
    <location>
        <begin position="234"/>
        <end position="590"/>
    </location>
</feature>
<dbReference type="SUPFAM" id="SSF55856">
    <property type="entry name" value="Cytochrome b5-like heme/steroid binding domain"/>
    <property type="match status" value="1"/>
</dbReference>
<keyword evidence="4" id="KW-0560">Oxidoreductase</keyword>
<dbReference type="Gene3D" id="3.20.20.70">
    <property type="entry name" value="Aldolase class I"/>
    <property type="match status" value="1"/>
</dbReference>
<keyword evidence="10" id="KW-1185">Reference proteome</keyword>
<feature type="compositionally biased region" description="Basic residues" evidence="6">
    <location>
        <begin position="160"/>
        <end position="170"/>
    </location>
</feature>
<evidence type="ECO:0000259" key="8">
    <source>
        <dbReference type="PROSITE" id="PS51349"/>
    </source>
</evidence>
<dbReference type="PROSITE" id="PS00191">
    <property type="entry name" value="CYTOCHROME_B5_1"/>
    <property type="match status" value="1"/>
</dbReference>
<dbReference type="InterPro" id="IPR018506">
    <property type="entry name" value="Cyt_B5_heme-BS"/>
</dbReference>
<evidence type="ECO:0000313" key="10">
    <source>
        <dbReference type="Proteomes" id="UP000094801"/>
    </source>
</evidence>
<dbReference type="PANTHER" id="PTHR10578">
    <property type="entry name" value="S -2-HYDROXY-ACID OXIDASE-RELATED"/>
    <property type="match status" value="1"/>
</dbReference>
<dbReference type="InterPro" id="IPR001199">
    <property type="entry name" value="Cyt_B5-like_heme/steroid-bd"/>
</dbReference>
<dbReference type="PROSITE" id="PS50255">
    <property type="entry name" value="CYTOCHROME_B5_2"/>
    <property type="match status" value="1"/>
</dbReference>
<feature type="region of interest" description="Disordered" evidence="6">
    <location>
        <begin position="156"/>
        <end position="175"/>
    </location>
</feature>
<dbReference type="Gene3D" id="3.10.120.10">
    <property type="entry name" value="Cytochrome b5-like heme/steroid binding domain"/>
    <property type="match status" value="1"/>
</dbReference>
<evidence type="ECO:0000256" key="5">
    <source>
        <dbReference type="ARBA" id="ARBA00023004"/>
    </source>
</evidence>
<dbReference type="GO" id="GO:0020037">
    <property type="term" value="F:heme binding"/>
    <property type="evidence" value="ECO:0007669"/>
    <property type="project" value="InterPro"/>
</dbReference>
<dbReference type="InterPro" id="IPR013785">
    <property type="entry name" value="Aldolase_TIM"/>
</dbReference>
<accession>A0A1E4T5A5</accession>
<dbReference type="Proteomes" id="UP000094801">
    <property type="component" value="Unassembled WGS sequence"/>
</dbReference>
<dbReference type="EMBL" id="KV453849">
    <property type="protein sequence ID" value="ODV86926.1"/>
    <property type="molecule type" value="Genomic_DNA"/>
</dbReference>
<dbReference type="Pfam" id="PF01070">
    <property type="entry name" value="FMN_dh"/>
    <property type="match status" value="1"/>
</dbReference>
<dbReference type="PROSITE" id="PS51349">
    <property type="entry name" value="FMN_HYDROXY_ACID_DH_2"/>
    <property type="match status" value="1"/>
</dbReference>
<reference evidence="10" key="1">
    <citation type="submission" date="2016-04" db="EMBL/GenBank/DDBJ databases">
        <title>Comparative genomics of biotechnologically important yeasts.</title>
        <authorList>
            <consortium name="DOE Joint Genome Institute"/>
            <person name="Riley R."/>
            <person name="Haridas S."/>
            <person name="Wolfe K.H."/>
            <person name="Lopes M.R."/>
            <person name="Hittinger C.T."/>
            <person name="Goker M."/>
            <person name="Salamov A."/>
            <person name="Wisecaver J."/>
            <person name="Long T.M."/>
            <person name="Aerts A.L."/>
            <person name="Barry K."/>
            <person name="Choi C."/>
            <person name="Clum A."/>
            <person name="Coughlan A.Y."/>
            <person name="Deshpande S."/>
            <person name="Douglass A.P."/>
            <person name="Hanson S.J."/>
            <person name="Klenk H.-P."/>
            <person name="Labutti K."/>
            <person name="Lapidus A."/>
            <person name="Lindquist E."/>
            <person name="Lipzen A."/>
            <person name="Meier-Kolthoff J.P."/>
            <person name="Ohm R.A."/>
            <person name="Otillar R.P."/>
            <person name="Pangilinan J."/>
            <person name="Peng Y."/>
            <person name="Rokas A."/>
            <person name="Rosa C.A."/>
            <person name="Scheuner C."/>
            <person name="Sibirny A.A."/>
            <person name="Slot J.C."/>
            <person name="Stielow J.B."/>
            <person name="Sun H."/>
            <person name="Kurtzman C.P."/>
            <person name="Blackwell M."/>
            <person name="Grigoriev I.V."/>
            <person name="Jeffries T.W."/>
        </authorList>
    </citation>
    <scope>NUCLEOTIDE SEQUENCE [LARGE SCALE GENOMIC DNA]</scope>
    <source>
        <strain evidence="10">NRRL YB-2248</strain>
    </source>
</reference>
<evidence type="ECO:0000256" key="6">
    <source>
        <dbReference type="SAM" id="MobiDB-lite"/>
    </source>
</evidence>
<evidence type="ECO:0000256" key="2">
    <source>
        <dbReference type="ARBA" id="ARBA00022617"/>
    </source>
</evidence>
<dbReference type="GO" id="GO:0006089">
    <property type="term" value="P:lactate metabolic process"/>
    <property type="evidence" value="ECO:0007669"/>
    <property type="project" value="TreeGrafter"/>
</dbReference>
<dbReference type="AlphaFoldDB" id="A0A1E4T5A5"/>
<evidence type="ECO:0008006" key="11">
    <source>
        <dbReference type="Google" id="ProtNLM"/>
    </source>
</evidence>
<dbReference type="SUPFAM" id="SSF51395">
    <property type="entry name" value="FMN-linked oxidoreductases"/>
    <property type="match status" value="1"/>
</dbReference>
<dbReference type="GO" id="GO:0004460">
    <property type="term" value="F:L-lactate dehydrogenase (cytochrome) activity"/>
    <property type="evidence" value="ECO:0007669"/>
    <property type="project" value="TreeGrafter"/>
</dbReference>
<dbReference type="OrthoDB" id="1925334at2759"/>
<keyword evidence="5" id="KW-0408">Iron</keyword>
<feature type="domain" description="Cytochrome b5 heme-binding" evidence="7">
    <location>
        <begin position="76"/>
        <end position="153"/>
    </location>
</feature>
<dbReference type="STRING" id="983967.A0A1E4T5A5"/>
<dbReference type="GO" id="GO:0046872">
    <property type="term" value="F:metal ion binding"/>
    <property type="evidence" value="ECO:0007669"/>
    <property type="project" value="UniProtKB-KW"/>
</dbReference>
<dbReference type="SMART" id="SM01117">
    <property type="entry name" value="Cyt-b5"/>
    <property type="match status" value="1"/>
</dbReference>
<dbReference type="PANTHER" id="PTHR10578:SF148">
    <property type="entry name" value="L-LACTATE DEHYDROGENASE (CYTOCHROME)"/>
    <property type="match status" value="1"/>
</dbReference>
<dbReference type="InterPro" id="IPR036400">
    <property type="entry name" value="Cyt_B5-like_heme/steroid_sf"/>
</dbReference>
<organism evidence="9 10">
    <name type="scientific">[Candida] arabinofermentans NRRL YB-2248</name>
    <dbReference type="NCBI Taxonomy" id="983967"/>
    <lineage>
        <taxon>Eukaryota</taxon>
        <taxon>Fungi</taxon>
        <taxon>Dikarya</taxon>
        <taxon>Ascomycota</taxon>
        <taxon>Saccharomycotina</taxon>
        <taxon>Pichiomycetes</taxon>
        <taxon>Pichiales</taxon>
        <taxon>Pichiaceae</taxon>
        <taxon>Ogataea</taxon>
        <taxon>Ogataea/Candida clade</taxon>
    </lineage>
</organism>
<evidence type="ECO:0000256" key="4">
    <source>
        <dbReference type="ARBA" id="ARBA00023002"/>
    </source>
</evidence>
<gene>
    <name evidence="9" type="ORF">CANARDRAFT_27276</name>
</gene>
<proteinExistence type="predicted"/>
<evidence type="ECO:0000256" key="1">
    <source>
        <dbReference type="ARBA" id="ARBA00001917"/>
    </source>
</evidence>
<dbReference type="InterPro" id="IPR000262">
    <property type="entry name" value="FMN-dep_DH"/>
</dbReference>
<keyword evidence="3" id="KW-0479">Metal-binding</keyword>
<protein>
    <recommendedName>
        <fullName evidence="11">Cytochrome b5 heme-binding domain-containing protein</fullName>
    </recommendedName>
</protein>
<sequence>MMFKSLAKRRLRDIVKPQTIRKLGSFPLTQKSRVEPDFKTTHKLALALGLLSAVSISIYTKQNDANKILNETASTPRQVSFAELQLHNTLEDCWIAIHGKVYDVTGFLANHPGGAARIFRFAGNDATKGFSSMHAPTYLDRHLPIECQIGEITDLPTQTKKNKSNKKKPSKKETDIAKTATAVAKSKSKPVLKNKTKKSRHHRVLILEDDEEEEEFTAEEIFENQRQENIKNMPSLNNIFSISDFESVAKKVLPPVAWGYASTGSNDEFSLRENHYALGRIFFRPRCLIDTSVVDIGSTLLGQKSAAPFYVGAFCGSHLIQPEGERVLAKAAGNQDMLYIVPNYGSVSLEEIYSLRTKPDQKLFYQVGFANRKQVDEAPAYFQKIEKEMPNVKGIFINVDIPVVGNREKDIKIREEVHDELASDLNNLITDDTIYANLSWEDFKTFQASTSIPIILKGVQRKEDVVKAAELGLKGVLISNHGGRQLDYSPPAIEVLAQTKQLMKEKNIQRDDFHLFVEGGFRRGSDIIKALCLGATPGLGRGMLYSEVYGQEGVEKGISLLKQEITRDMKLLGVTSVDQLNESYLDMSSLEYKFISTDNLYNKNYTPMPGPRFKQ</sequence>
<dbReference type="PROSITE" id="PS00557">
    <property type="entry name" value="FMN_HYDROXY_ACID_DH_1"/>
    <property type="match status" value="1"/>
</dbReference>
<dbReference type="InterPro" id="IPR008259">
    <property type="entry name" value="FMN_hydac_DH_AS"/>
</dbReference>
<name>A0A1E4T5A5_9ASCO</name>